<accession>A0A8X8YCT9</accession>
<evidence type="ECO:0000313" key="5">
    <source>
        <dbReference type="Proteomes" id="UP000298416"/>
    </source>
</evidence>
<name>A0A8X8YCT9_SALSN</name>
<feature type="region of interest" description="Disordered" evidence="2">
    <location>
        <begin position="1"/>
        <end position="20"/>
    </location>
</feature>
<dbReference type="PROSITE" id="PS50072">
    <property type="entry name" value="CSA_PPIASE_2"/>
    <property type="match status" value="1"/>
</dbReference>
<gene>
    <name evidence="4" type="ORF">SASPL_107383</name>
</gene>
<dbReference type="Gene3D" id="2.40.100.10">
    <property type="entry name" value="Cyclophilin-like"/>
    <property type="match status" value="1"/>
</dbReference>
<organism evidence="4">
    <name type="scientific">Salvia splendens</name>
    <name type="common">Scarlet sage</name>
    <dbReference type="NCBI Taxonomy" id="180675"/>
    <lineage>
        <taxon>Eukaryota</taxon>
        <taxon>Viridiplantae</taxon>
        <taxon>Streptophyta</taxon>
        <taxon>Embryophyta</taxon>
        <taxon>Tracheophyta</taxon>
        <taxon>Spermatophyta</taxon>
        <taxon>Magnoliopsida</taxon>
        <taxon>eudicotyledons</taxon>
        <taxon>Gunneridae</taxon>
        <taxon>Pentapetalae</taxon>
        <taxon>asterids</taxon>
        <taxon>lamiids</taxon>
        <taxon>Lamiales</taxon>
        <taxon>Lamiaceae</taxon>
        <taxon>Nepetoideae</taxon>
        <taxon>Mentheae</taxon>
        <taxon>Salviinae</taxon>
        <taxon>Salvia</taxon>
        <taxon>Salvia subgen. Calosphace</taxon>
        <taxon>core Calosphace</taxon>
    </lineage>
</organism>
<dbReference type="InterPro" id="IPR002130">
    <property type="entry name" value="Cyclophilin-type_PPIase_dom"/>
</dbReference>
<comment type="similarity">
    <text evidence="1">Belongs to the cyclophilin-type PPIase family.</text>
</comment>
<dbReference type="PANTHER" id="PTHR11071">
    <property type="entry name" value="PEPTIDYL-PROLYL CIS-TRANS ISOMERASE"/>
    <property type="match status" value="1"/>
</dbReference>
<dbReference type="AlphaFoldDB" id="A0A8X8YCT9"/>
<keyword evidence="5" id="KW-1185">Reference proteome</keyword>
<proteinExistence type="inferred from homology"/>
<comment type="caution">
    <text evidence="4">The sequence shown here is derived from an EMBL/GenBank/DDBJ whole genome shotgun (WGS) entry which is preliminary data.</text>
</comment>
<reference evidence="4" key="2">
    <citation type="submission" date="2020-08" db="EMBL/GenBank/DDBJ databases">
        <title>Plant Genome Project.</title>
        <authorList>
            <person name="Zhang R.-G."/>
        </authorList>
    </citation>
    <scope>NUCLEOTIDE SEQUENCE</scope>
    <source>
        <strain evidence="4">Huo1</strain>
        <tissue evidence="4">Leaf</tissue>
    </source>
</reference>
<dbReference type="SUPFAM" id="SSF50891">
    <property type="entry name" value="Cyclophilin-like"/>
    <property type="match status" value="1"/>
</dbReference>
<dbReference type="GO" id="GO:0005737">
    <property type="term" value="C:cytoplasm"/>
    <property type="evidence" value="ECO:0007669"/>
    <property type="project" value="TreeGrafter"/>
</dbReference>
<reference evidence="4" key="1">
    <citation type="submission" date="2018-01" db="EMBL/GenBank/DDBJ databases">
        <authorList>
            <person name="Mao J.F."/>
        </authorList>
    </citation>
    <scope>NUCLEOTIDE SEQUENCE</scope>
    <source>
        <strain evidence="4">Huo1</strain>
        <tissue evidence="4">Leaf</tissue>
    </source>
</reference>
<dbReference type="Pfam" id="PF00160">
    <property type="entry name" value="Pro_isomerase"/>
    <property type="match status" value="1"/>
</dbReference>
<evidence type="ECO:0000313" key="4">
    <source>
        <dbReference type="EMBL" id="KAG6429334.1"/>
    </source>
</evidence>
<dbReference type="PANTHER" id="PTHR11071:SF561">
    <property type="entry name" value="PEPTIDYL-PROLYL CIS-TRANS ISOMERASE D-RELATED"/>
    <property type="match status" value="1"/>
</dbReference>
<feature type="domain" description="PPIase cyclophilin-type" evidence="3">
    <location>
        <begin position="100"/>
        <end position="144"/>
    </location>
</feature>
<dbReference type="Proteomes" id="UP000298416">
    <property type="component" value="Unassembled WGS sequence"/>
</dbReference>
<dbReference type="GO" id="GO:0006457">
    <property type="term" value="P:protein folding"/>
    <property type="evidence" value="ECO:0007669"/>
    <property type="project" value="TreeGrafter"/>
</dbReference>
<dbReference type="GO" id="GO:0016018">
    <property type="term" value="F:cyclosporin A binding"/>
    <property type="evidence" value="ECO:0007669"/>
    <property type="project" value="TreeGrafter"/>
</dbReference>
<evidence type="ECO:0000259" key="3">
    <source>
        <dbReference type="PROSITE" id="PS50072"/>
    </source>
</evidence>
<evidence type="ECO:0000256" key="1">
    <source>
        <dbReference type="ARBA" id="ARBA00007365"/>
    </source>
</evidence>
<sequence>MHGPPEQEFEEIQPAPNSDTIQEDPLLVSAVSAPDMPPDSLIDLPILGETDFETDIEPDSDSHNESEVSIKVSFFIHEATLQAKVTNKVFLDIGIGNPVGKSVRRVVIGLYGDDVPQTAENFRALCTREKGFGYKDVAFFLLLF</sequence>
<dbReference type="GO" id="GO:0003755">
    <property type="term" value="F:peptidyl-prolyl cis-trans isomerase activity"/>
    <property type="evidence" value="ECO:0007669"/>
    <property type="project" value="InterPro"/>
</dbReference>
<dbReference type="InterPro" id="IPR029000">
    <property type="entry name" value="Cyclophilin-like_dom_sf"/>
</dbReference>
<protein>
    <recommendedName>
        <fullName evidence="3">PPIase cyclophilin-type domain-containing protein</fullName>
    </recommendedName>
</protein>
<dbReference type="EMBL" id="PNBA02000003">
    <property type="protein sequence ID" value="KAG6429334.1"/>
    <property type="molecule type" value="Genomic_DNA"/>
</dbReference>
<evidence type="ECO:0000256" key="2">
    <source>
        <dbReference type="SAM" id="MobiDB-lite"/>
    </source>
</evidence>